<evidence type="ECO:0000313" key="9">
    <source>
        <dbReference type="EMBL" id="ACL72455.1"/>
    </source>
</evidence>
<dbReference type="RefSeq" id="WP_012637938.1">
    <property type="nucleotide sequence ID" value="NC_011901.1"/>
</dbReference>
<dbReference type="PANTHER" id="PTHR30558:SF3">
    <property type="entry name" value="BIOPOLYMER TRANSPORT PROTEIN EXBD-RELATED"/>
    <property type="match status" value="1"/>
</dbReference>
<keyword evidence="7" id="KW-0653">Protein transport</keyword>
<keyword evidence="5 8" id="KW-1133">Transmembrane helix</keyword>
<feature type="transmembrane region" description="Helical" evidence="8">
    <location>
        <begin position="15"/>
        <end position="35"/>
    </location>
</feature>
<evidence type="ECO:0000256" key="8">
    <source>
        <dbReference type="SAM" id="Phobius"/>
    </source>
</evidence>
<evidence type="ECO:0000313" key="10">
    <source>
        <dbReference type="Proteomes" id="UP000002383"/>
    </source>
</evidence>
<keyword evidence="7" id="KW-0813">Transport</keyword>
<accession>B8GR35</accession>
<reference evidence="9 10" key="1">
    <citation type="journal article" date="2011" name="Stand. Genomic Sci.">
        <title>Complete genome sequence of 'Thioalkalivibrio sulfidophilus' HL-EbGr7.</title>
        <authorList>
            <person name="Muyzer G."/>
            <person name="Sorokin D.Y."/>
            <person name="Mavromatis K."/>
            <person name="Lapidus A."/>
            <person name="Clum A."/>
            <person name="Ivanova N."/>
            <person name="Pati A."/>
            <person name="d'Haeseleer P."/>
            <person name="Woyke T."/>
            <person name="Kyrpides N.C."/>
        </authorList>
    </citation>
    <scope>NUCLEOTIDE SEQUENCE [LARGE SCALE GENOMIC DNA]</scope>
    <source>
        <strain evidence="9 10">HL-EbGR7</strain>
    </source>
</reference>
<comment type="subcellular location">
    <subcellularLocation>
        <location evidence="1">Cell membrane</location>
        <topology evidence="1">Single-pass membrane protein</topology>
    </subcellularLocation>
    <subcellularLocation>
        <location evidence="7">Cell membrane</location>
        <topology evidence="7">Single-pass type II membrane protein</topology>
    </subcellularLocation>
</comment>
<protein>
    <submittedName>
        <fullName evidence="9">Biopolymer transport protein ExbD/TolR</fullName>
    </submittedName>
</protein>
<evidence type="ECO:0000256" key="5">
    <source>
        <dbReference type="ARBA" id="ARBA00022989"/>
    </source>
</evidence>
<dbReference type="EMBL" id="CP001339">
    <property type="protein sequence ID" value="ACL72455.1"/>
    <property type="molecule type" value="Genomic_DNA"/>
</dbReference>
<comment type="similarity">
    <text evidence="2 7">Belongs to the ExbD/TolR family.</text>
</comment>
<dbReference type="OrthoDB" id="9793581at2"/>
<keyword evidence="3" id="KW-1003">Cell membrane</keyword>
<proteinExistence type="inferred from homology"/>
<evidence type="ECO:0000256" key="7">
    <source>
        <dbReference type="RuleBase" id="RU003879"/>
    </source>
</evidence>
<dbReference type="Pfam" id="PF02472">
    <property type="entry name" value="ExbD"/>
    <property type="match status" value="1"/>
</dbReference>
<dbReference type="AlphaFoldDB" id="B8GR35"/>
<dbReference type="GO" id="GO:0022857">
    <property type="term" value="F:transmembrane transporter activity"/>
    <property type="evidence" value="ECO:0007669"/>
    <property type="project" value="InterPro"/>
</dbReference>
<dbReference type="HOGENOM" id="CLU_085305_3_3_6"/>
<evidence type="ECO:0000256" key="4">
    <source>
        <dbReference type="ARBA" id="ARBA00022692"/>
    </source>
</evidence>
<organism evidence="9 10">
    <name type="scientific">Thioalkalivibrio sulfidiphilus (strain HL-EbGR7)</name>
    <dbReference type="NCBI Taxonomy" id="396588"/>
    <lineage>
        <taxon>Bacteria</taxon>
        <taxon>Pseudomonadati</taxon>
        <taxon>Pseudomonadota</taxon>
        <taxon>Gammaproteobacteria</taxon>
        <taxon>Chromatiales</taxon>
        <taxon>Ectothiorhodospiraceae</taxon>
        <taxon>Thioalkalivibrio</taxon>
    </lineage>
</organism>
<dbReference type="Proteomes" id="UP000002383">
    <property type="component" value="Chromosome"/>
</dbReference>
<dbReference type="KEGG" id="tgr:Tgr7_1370"/>
<dbReference type="GO" id="GO:0005886">
    <property type="term" value="C:plasma membrane"/>
    <property type="evidence" value="ECO:0007669"/>
    <property type="project" value="UniProtKB-SubCell"/>
</dbReference>
<dbReference type="eggNOG" id="COG0848">
    <property type="taxonomic scope" value="Bacteria"/>
</dbReference>
<dbReference type="STRING" id="396588.Tgr7_1370"/>
<keyword evidence="4 7" id="KW-0812">Transmembrane</keyword>
<evidence type="ECO:0000256" key="6">
    <source>
        <dbReference type="ARBA" id="ARBA00023136"/>
    </source>
</evidence>
<evidence type="ECO:0000256" key="1">
    <source>
        <dbReference type="ARBA" id="ARBA00004162"/>
    </source>
</evidence>
<dbReference type="GO" id="GO:0015031">
    <property type="term" value="P:protein transport"/>
    <property type="evidence" value="ECO:0007669"/>
    <property type="project" value="UniProtKB-KW"/>
</dbReference>
<dbReference type="InterPro" id="IPR003400">
    <property type="entry name" value="ExbD"/>
</dbReference>
<keyword evidence="10" id="KW-1185">Reference proteome</keyword>
<dbReference type="PANTHER" id="PTHR30558">
    <property type="entry name" value="EXBD MEMBRANE COMPONENT OF PMF-DRIVEN MACROMOLECULE IMPORT SYSTEM"/>
    <property type="match status" value="1"/>
</dbReference>
<evidence type="ECO:0000256" key="3">
    <source>
        <dbReference type="ARBA" id="ARBA00022475"/>
    </source>
</evidence>
<gene>
    <name evidence="9" type="ordered locus">Tgr7_1370</name>
</gene>
<dbReference type="Gene3D" id="3.30.420.270">
    <property type="match status" value="1"/>
</dbReference>
<name>B8GR35_THISH</name>
<evidence type="ECO:0000256" key="2">
    <source>
        <dbReference type="ARBA" id="ARBA00005811"/>
    </source>
</evidence>
<sequence>MNFRTRETEQVEINLTPLIDVVFLMLIFFMVSTTFERYAELSIDLPSAETAEQAERQEVIDLAIDAQGRYFINGQELVNTRPETLRTALSQASGGDTTRPLVIRADAQTPHQSVVTAMDVAARLGLSRLSIATTQSGNED</sequence>
<keyword evidence="6 8" id="KW-0472">Membrane</keyword>